<gene>
    <name evidence="10" type="ORF">NQ314_009990</name>
</gene>
<evidence type="ECO:0000256" key="1">
    <source>
        <dbReference type="ARBA" id="ARBA00004305"/>
    </source>
</evidence>
<keyword evidence="5 7" id="KW-0143">Chaperone</keyword>
<keyword evidence="11" id="KW-1185">Reference proteome</keyword>
<dbReference type="GO" id="GO:0001405">
    <property type="term" value="C:PAM complex, Tim23 associated import motor"/>
    <property type="evidence" value="ECO:0007669"/>
    <property type="project" value="TreeGrafter"/>
</dbReference>
<evidence type="ECO:0000256" key="5">
    <source>
        <dbReference type="ARBA" id="ARBA00023186"/>
    </source>
</evidence>
<dbReference type="SUPFAM" id="SSF58014">
    <property type="entry name" value="Coiled-coil domain of nucleotide exchange factor GrpE"/>
    <property type="match status" value="1"/>
</dbReference>
<evidence type="ECO:0000256" key="7">
    <source>
        <dbReference type="RuleBase" id="RU000640"/>
    </source>
</evidence>
<name>A0AAV8XVA4_9CUCU</name>
<comment type="subcellular location">
    <subcellularLocation>
        <location evidence="1 7">Mitochondrion matrix</location>
    </subcellularLocation>
</comment>
<dbReference type="Gene3D" id="3.90.20.20">
    <property type="match status" value="1"/>
</dbReference>
<comment type="function">
    <text evidence="6">Essential component of the PAM complex, a complex required for the translocation of transit peptide-containing proteins from the inner membrane into the mitochondrial matrix in an ATP-dependent manner. Seems to control the nucleotide-dependent binding of mitochondrial HSP70 to substrate proteins.</text>
</comment>
<dbReference type="CDD" id="cd00446">
    <property type="entry name" value="GrpE"/>
    <property type="match status" value="1"/>
</dbReference>
<comment type="similarity">
    <text evidence="2 8">Belongs to the GrpE family.</text>
</comment>
<evidence type="ECO:0000256" key="2">
    <source>
        <dbReference type="ARBA" id="ARBA00009054"/>
    </source>
</evidence>
<evidence type="ECO:0000256" key="3">
    <source>
        <dbReference type="ARBA" id="ARBA00022946"/>
    </source>
</evidence>
<proteinExistence type="inferred from homology"/>
<dbReference type="InterPro" id="IPR009012">
    <property type="entry name" value="GrpE_head"/>
</dbReference>
<dbReference type="GO" id="GO:0000774">
    <property type="term" value="F:adenyl-nucleotide exchange factor activity"/>
    <property type="evidence" value="ECO:0007669"/>
    <property type="project" value="InterPro"/>
</dbReference>
<dbReference type="PRINTS" id="PR00773">
    <property type="entry name" value="GRPEPROTEIN"/>
</dbReference>
<dbReference type="GO" id="GO:0030150">
    <property type="term" value="P:protein import into mitochondrial matrix"/>
    <property type="evidence" value="ECO:0007669"/>
    <property type="project" value="TreeGrafter"/>
</dbReference>
<feature type="coiled-coil region" evidence="9">
    <location>
        <begin position="37"/>
        <end position="92"/>
    </location>
</feature>
<dbReference type="HAMAP" id="MF_01151">
    <property type="entry name" value="GrpE"/>
    <property type="match status" value="1"/>
</dbReference>
<protein>
    <recommendedName>
        <fullName evidence="7">GrpE protein homolog</fullName>
    </recommendedName>
</protein>
<dbReference type="FunFam" id="2.30.22.10:FF:000002">
    <property type="entry name" value="GrpE protein homolog"/>
    <property type="match status" value="1"/>
</dbReference>
<keyword evidence="9" id="KW-0175">Coiled coil</keyword>
<dbReference type="FunFam" id="3.90.20.20:FF:000003">
    <property type="entry name" value="GrpE protein homolog"/>
    <property type="match status" value="1"/>
</dbReference>
<evidence type="ECO:0000256" key="8">
    <source>
        <dbReference type="RuleBase" id="RU004478"/>
    </source>
</evidence>
<dbReference type="GO" id="GO:0051087">
    <property type="term" value="F:protein-folding chaperone binding"/>
    <property type="evidence" value="ECO:0007669"/>
    <property type="project" value="InterPro"/>
</dbReference>
<sequence length="212" mass="24379">MALISFRSLLRCGQIINETILINSRYKLYFKEHNCGREKEESQSQNVGEKNEELEKLNKEIAELKDQNEEILDKYKRALADSENLRTRLTKQISEAKIFGIQSFCKDLLDVADVLSKATETVPKEEVNDRNPHLKSLYEGLLMTEAQLKSVFKRHGLEQMDPIDEKFNPNYHEALFQQEVEGKESGTVVIVSKIGYKLHDRVIRPALVGVAK</sequence>
<dbReference type="PROSITE" id="PS01071">
    <property type="entry name" value="GRPE"/>
    <property type="match status" value="1"/>
</dbReference>
<dbReference type="PANTHER" id="PTHR21237">
    <property type="entry name" value="GRPE PROTEIN"/>
    <property type="match status" value="1"/>
</dbReference>
<dbReference type="Gene3D" id="2.30.22.10">
    <property type="entry name" value="Head domain of nucleotide exchange factor GrpE"/>
    <property type="match status" value="1"/>
</dbReference>
<comment type="caution">
    <text evidence="10">The sequence shown here is derived from an EMBL/GenBank/DDBJ whole genome shotgun (WGS) entry which is preliminary data.</text>
</comment>
<evidence type="ECO:0000313" key="10">
    <source>
        <dbReference type="EMBL" id="KAJ8942668.1"/>
    </source>
</evidence>
<dbReference type="AlphaFoldDB" id="A0AAV8XVA4"/>
<evidence type="ECO:0000256" key="9">
    <source>
        <dbReference type="SAM" id="Coils"/>
    </source>
</evidence>
<dbReference type="Proteomes" id="UP001162156">
    <property type="component" value="Unassembled WGS sequence"/>
</dbReference>
<dbReference type="GO" id="GO:0051082">
    <property type="term" value="F:unfolded protein binding"/>
    <property type="evidence" value="ECO:0007669"/>
    <property type="project" value="TreeGrafter"/>
</dbReference>
<organism evidence="10 11">
    <name type="scientific">Rhamnusium bicolor</name>
    <dbReference type="NCBI Taxonomy" id="1586634"/>
    <lineage>
        <taxon>Eukaryota</taxon>
        <taxon>Metazoa</taxon>
        <taxon>Ecdysozoa</taxon>
        <taxon>Arthropoda</taxon>
        <taxon>Hexapoda</taxon>
        <taxon>Insecta</taxon>
        <taxon>Pterygota</taxon>
        <taxon>Neoptera</taxon>
        <taxon>Endopterygota</taxon>
        <taxon>Coleoptera</taxon>
        <taxon>Polyphaga</taxon>
        <taxon>Cucujiformia</taxon>
        <taxon>Chrysomeloidea</taxon>
        <taxon>Cerambycidae</taxon>
        <taxon>Lepturinae</taxon>
        <taxon>Rhagiini</taxon>
        <taxon>Rhamnusium</taxon>
    </lineage>
</organism>
<evidence type="ECO:0000256" key="4">
    <source>
        <dbReference type="ARBA" id="ARBA00023128"/>
    </source>
</evidence>
<dbReference type="InterPro" id="IPR013805">
    <property type="entry name" value="GrpE_CC"/>
</dbReference>
<keyword evidence="3" id="KW-0809">Transit peptide</keyword>
<evidence type="ECO:0000256" key="6">
    <source>
        <dbReference type="ARBA" id="ARBA00045572"/>
    </source>
</evidence>
<dbReference type="SUPFAM" id="SSF51064">
    <property type="entry name" value="Head domain of nucleotide exchange factor GrpE"/>
    <property type="match status" value="1"/>
</dbReference>
<dbReference type="Pfam" id="PF01025">
    <property type="entry name" value="GrpE"/>
    <property type="match status" value="1"/>
</dbReference>
<dbReference type="InterPro" id="IPR000740">
    <property type="entry name" value="GrpE"/>
</dbReference>
<evidence type="ECO:0000313" key="11">
    <source>
        <dbReference type="Proteomes" id="UP001162156"/>
    </source>
</evidence>
<accession>A0AAV8XVA4</accession>
<dbReference type="GO" id="GO:0042803">
    <property type="term" value="F:protein homodimerization activity"/>
    <property type="evidence" value="ECO:0007669"/>
    <property type="project" value="InterPro"/>
</dbReference>
<keyword evidence="4 7" id="KW-0496">Mitochondrion</keyword>
<dbReference type="EMBL" id="JANEYF010002745">
    <property type="protein sequence ID" value="KAJ8942668.1"/>
    <property type="molecule type" value="Genomic_DNA"/>
</dbReference>
<dbReference type="GO" id="GO:0006457">
    <property type="term" value="P:protein folding"/>
    <property type="evidence" value="ECO:0007669"/>
    <property type="project" value="InterPro"/>
</dbReference>
<reference evidence="10" key="1">
    <citation type="journal article" date="2023" name="Insect Mol. Biol.">
        <title>Genome sequencing provides insights into the evolution of gene families encoding plant cell wall-degrading enzymes in longhorned beetles.</title>
        <authorList>
            <person name="Shin N.R."/>
            <person name="Okamura Y."/>
            <person name="Kirsch R."/>
            <person name="Pauchet Y."/>
        </authorList>
    </citation>
    <scope>NUCLEOTIDE SEQUENCE</scope>
    <source>
        <strain evidence="10">RBIC_L_NR</strain>
    </source>
</reference>
<dbReference type="PANTHER" id="PTHR21237:SF23">
    <property type="entry name" value="GRPE PROTEIN HOMOLOG, MITOCHONDRIAL"/>
    <property type="match status" value="1"/>
</dbReference>